<sequence length="238" mass="27241">MSSSVLRFSRLFGPGKPTSLPQIWRGVKRKKRKKTGEERESTNVHKVFKGLTLDIPSSPPPPEECESDDEEDLKKEHDIKCINIGSCGIHILNNAFRKGASSTEWDISSVLVALYHLFKDSPALREDFQECSKSEKMPMKFVTHRWLEISPVSLRAVEIWEDIETYVKLIRNGKLSKVTCKSCKVVEEATKDRLIKIKLLFFACVSEIIKSFLEKYRSDEPLIPFFAPDIHTLAIQCL</sequence>
<dbReference type="Proteomes" id="UP000499080">
    <property type="component" value="Unassembled WGS sequence"/>
</dbReference>
<dbReference type="EMBL" id="BGPR01006322">
    <property type="protein sequence ID" value="GBN17976.1"/>
    <property type="molecule type" value="Genomic_DNA"/>
</dbReference>
<organism evidence="2 3">
    <name type="scientific">Araneus ventricosus</name>
    <name type="common">Orbweaver spider</name>
    <name type="synonym">Epeira ventricosa</name>
    <dbReference type="NCBI Taxonomy" id="182803"/>
    <lineage>
        <taxon>Eukaryota</taxon>
        <taxon>Metazoa</taxon>
        <taxon>Ecdysozoa</taxon>
        <taxon>Arthropoda</taxon>
        <taxon>Chelicerata</taxon>
        <taxon>Arachnida</taxon>
        <taxon>Araneae</taxon>
        <taxon>Araneomorphae</taxon>
        <taxon>Entelegynae</taxon>
        <taxon>Araneoidea</taxon>
        <taxon>Araneidae</taxon>
        <taxon>Araneus</taxon>
    </lineage>
</organism>
<comment type="caution">
    <text evidence="2">The sequence shown here is derived from an EMBL/GenBank/DDBJ whole genome shotgun (WGS) entry which is preliminary data.</text>
</comment>
<dbReference type="OrthoDB" id="7486642at2759"/>
<dbReference type="PANTHER" id="PTHR37162:SF11">
    <property type="match status" value="1"/>
</dbReference>
<evidence type="ECO:0000256" key="1">
    <source>
        <dbReference type="SAM" id="MobiDB-lite"/>
    </source>
</evidence>
<accession>A0A4Y2LWT1</accession>
<reference evidence="2 3" key="1">
    <citation type="journal article" date="2019" name="Sci. Rep.">
        <title>Orb-weaving spider Araneus ventricosus genome elucidates the spidroin gene catalogue.</title>
        <authorList>
            <person name="Kono N."/>
            <person name="Nakamura H."/>
            <person name="Ohtoshi R."/>
            <person name="Moran D.A.P."/>
            <person name="Shinohara A."/>
            <person name="Yoshida Y."/>
            <person name="Fujiwara M."/>
            <person name="Mori M."/>
            <person name="Tomita M."/>
            <person name="Arakawa K."/>
        </authorList>
    </citation>
    <scope>NUCLEOTIDE SEQUENCE [LARGE SCALE GENOMIC DNA]</scope>
</reference>
<proteinExistence type="predicted"/>
<gene>
    <name evidence="2" type="ORF">AVEN_161559_1</name>
</gene>
<dbReference type="PANTHER" id="PTHR37162">
    <property type="entry name" value="HAT FAMILY DIMERISATION DOMAINCONTAINING PROTEIN-RELATED"/>
    <property type="match status" value="1"/>
</dbReference>
<feature type="region of interest" description="Disordered" evidence="1">
    <location>
        <begin position="1"/>
        <end position="71"/>
    </location>
</feature>
<evidence type="ECO:0000313" key="2">
    <source>
        <dbReference type="EMBL" id="GBN17976.1"/>
    </source>
</evidence>
<dbReference type="AlphaFoldDB" id="A0A4Y2LWT1"/>
<name>A0A4Y2LWT1_ARAVE</name>
<protein>
    <submittedName>
        <fullName evidence="2">Uncharacterized protein</fullName>
    </submittedName>
</protein>
<keyword evidence="3" id="KW-1185">Reference proteome</keyword>
<evidence type="ECO:0000313" key="3">
    <source>
        <dbReference type="Proteomes" id="UP000499080"/>
    </source>
</evidence>